<dbReference type="AlphaFoldDB" id="A0AAF0ZUZ7"/>
<evidence type="ECO:0000313" key="2">
    <source>
        <dbReference type="Proteomes" id="UP001234989"/>
    </source>
</evidence>
<protein>
    <submittedName>
        <fullName evidence="1">Uncharacterized protein</fullName>
    </submittedName>
</protein>
<accession>A0AAF0ZUZ7</accession>
<sequence>MQYEETARNEEIHWRQRSRIQWIKNGDKNTKFFHRMATSHKRNNTMISFMINGEVSSDHPVVIRNAIVDFYEILYKESESWRPPLNILDVQTTIAEEEQTLLSRDFEGEV</sequence>
<proteinExistence type="predicted"/>
<organism evidence="1 2">
    <name type="scientific">Solanum verrucosum</name>
    <dbReference type="NCBI Taxonomy" id="315347"/>
    <lineage>
        <taxon>Eukaryota</taxon>
        <taxon>Viridiplantae</taxon>
        <taxon>Streptophyta</taxon>
        <taxon>Embryophyta</taxon>
        <taxon>Tracheophyta</taxon>
        <taxon>Spermatophyta</taxon>
        <taxon>Magnoliopsida</taxon>
        <taxon>eudicotyledons</taxon>
        <taxon>Gunneridae</taxon>
        <taxon>Pentapetalae</taxon>
        <taxon>asterids</taxon>
        <taxon>lamiids</taxon>
        <taxon>Solanales</taxon>
        <taxon>Solanaceae</taxon>
        <taxon>Solanoideae</taxon>
        <taxon>Solaneae</taxon>
        <taxon>Solanum</taxon>
    </lineage>
</organism>
<keyword evidence="2" id="KW-1185">Reference proteome</keyword>
<dbReference type="EMBL" id="CP133621">
    <property type="protein sequence ID" value="WMV49894.1"/>
    <property type="molecule type" value="Genomic_DNA"/>
</dbReference>
<dbReference type="Proteomes" id="UP001234989">
    <property type="component" value="Chromosome 10"/>
</dbReference>
<name>A0AAF0ZUZ7_SOLVR</name>
<gene>
    <name evidence="1" type="ORF">MTR67_043279</name>
</gene>
<evidence type="ECO:0000313" key="1">
    <source>
        <dbReference type="EMBL" id="WMV49894.1"/>
    </source>
</evidence>
<reference evidence="1" key="1">
    <citation type="submission" date="2023-08" db="EMBL/GenBank/DDBJ databases">
        <title>A de novo genome assembly of Solanum verrucosum Schlechtendal, a Mexican diploid species geographically isolated from the other diploid A-genome species in potato relatives.</title>
        <authorList>
            <person name="Hosaka K."/>
        </authorList>
    </citation>
    <scope>NUCLEOTIDE SEQUENCE</scope>
    <source>
        <tissue evidence="1">Young leaves</tissue>
    </source>
</reference>